<evidence type="ECO:0000256" key="2">
    <source>
        <dbReference type="ARBA" id="ARBA00022448"/>
    </source>
</evidence>
<dbReference type="InterPro" id="IPR008849">
    <property type="entry name" value="Synaphin"/>
</dbReference>
<sequence length="178" mass="20501">MRERACEVQESKRVRSRRAWTMAFLLQQMLGDKLKNMTGANASGEEETNGKETAESKGMSREEFEEYQKQLIEEKIARDKDFATRKAERANLRVQLRDKYRLPQSAMDDATVQMAGDDLDVPEELAKMVEEDEEQEEINDSFLGRLQSMDMDLDTIKVKAQSTMNEVKQAAEEKCSCM</sequence>
<name>A0A553MPX4_9TELE</name>
<dbReference type="GO" id="GO:0031201">
    <property type="term" value="C:SNARE complex"/>
    <property type="evidence" value="ECO:0007669"/>
    <property type="project" value="TreeGrafter"/>
</dbReference>
<evidence type="ECO:0000313" key="8">
    <source>
        <dbReference type="EMBL" id="TRY55227.1"/>
    </source>
</evidence>
<evidence type="ECO:0000256" key="3">
    <source>
        <dbReference type="ARBA" id="ARBA00022483"/>
    </source>
</evidence>
<dbReference type="CDD" id="cd22809">
    <property type="entry name" value="Complexin_NTD_CPLX_III_IV"/>
    <property type="match status" value="1"/>
</dbReference>
<feature type="region of interest" description="Disordered" evidence="7">
    <location>
        <begin position="36"/>
        <end position="66"/>
    </location>
</feature>
<dbReference type="GO" id="GO:0019905">
    <property type="term" value="F:syntaxin binding"/>
    <property type="evidence" value="ECO:0007669"/>
    <property type="project" value="InterPro"/>
</dbReference>
<dbReference type="EMBL" id="SRMA01027333">
    <property type="protein sequence ID" value="TRY55227.1"/>
    <property type="molecule type" value="Genomic_DNA"/>
</dbReference>
<keyword evidence="2" id="KW-0813">Transport</keyword>
<evidence type="ECO:0000256" key="6">
    <source>
        <dbReference type="ARBA" id="ARBA00034103"/>
    </source>
</evidence>
<protein>
    <recommendedName>
        <fullName evidence="10">Complexin 4c</fullName>
    </recommendedName>
</protein>
<evidence type="ECO:0000313" key="9">
    <source>
        <dbReference type="Proteomes" id="UP000316079"/>
    </source>
</evidence>
<organism evidence="8 9">
    <name type="scientific">Danionella cerebrum</name>
    <dbReference type="NCBI Taxonomy" id="2873325"/>
    <lineage>
        <taxon>Eukaryota</taxon>
        <taxon>Metazoa</taxon>
        <taxon>Chordata</taxon>
        <taxon>Craniata</taxon>
        <taxon>Vertebrata</taxon>
        <taxon>Euteleostomi</taxon>
        <taxon>Actinopterygii</taxon>
        <taxon>Neopterygii</taxon>
        <taxon>Teleostei</taxon>
        <taxon>Ostariophysi</taxon>
        <taxon>Cypriniformes</taxon>
        <taxon>Danionidae</taxon>
        <taxon>Danioninae</taxon>
        <taxon>Danionella</taxon>
    </lineage>
</organism>
<dbReference type="AlphaFoldDB" id="A0A553MPX4"/>
<evidence type="ECO:0000256" key="4">
    <source>
        <dbReference type="ARBA" id="ARBA00022775"/>
    </source>
</evidence>
<dbReference type="Pfam" id="PF05835">
    <property type="entry name" value="Synaphin"/>
    <property type="match status" value="1"/>
</dbReference>
<dbReference type="GO" id="GO:0046928">
    <property type="term" value="P:regulation of neurotransmitter secretion"/>
    <property type="evidence" value="ECO:0007669"/>
    <property type="project" value="TreeGrafter"/>
</dbReference>
<keyword evidence="5" id="KW-0770">Synapse</keyword>
<comment type="caution">
    <text evidence="8">The sequence shown here is derived from an EMBL/GenBank/DDBJ whole genome shotgun (WGS) entry which is preliminary data.</text>
</comment>
<dbReference type="PANTHER" id="PTHR16705">
    <property type="entry name" value="COMPLEXIN"/>
    <property type="match status" value="1"/>
</dbReference>
<feature type="compositionally biased region" description="Basic and acidic residues" evidence="7">
    <location>
        <begin position="48"/>
        <end position="66"/>
    </location>
</feature>
<dbReference type="GO" id="GO:0016079">
    <property type="term" value="P:synaptic vesicle exocytosis"/>
    <property type="evidence" value="ECO:0007669"/>
    <property type="project" value="TreeGrafter"/>
</dbReference>
<proteinExistence type="inferred from homology"/>
<evidence type="ECO:0008006" key="10">
    <source>
        <dbReference type="Google" id="ProtNLM"/>
    </source>
</evidence>
<dbReference type="PANTHER" id="PTHR16705:SF12">
    <property type="entry name" value="COMPLEXIN-3"/>
    <property type="match status" value="1"/>
</dbReference>
<reference evidence="8 9" key="1">
    <citation type="journal article" date="2019" name="Sci. Data">
        <title>Hybrid genome assembly and annotation of Danionella translucida.</title>
        <authorList>
            <person name="Kadobianskyi M."/>
            <person name="Schulze L."/>
            <person name="Schuelke M."/>
            <person name="Judkewitz B."/>
        </authorList>
    </citation>
    <scope>NUCLEOTIDE SEQUENCE [LARGE SCALE GENOMIC DNA]</scope>
    <source>
        <strain evidence="8 9">Bolton</strain>
    </source>
</reference>
<keyword evidence="3" id="KW-0268">Exocytosis</keyword>
<evidence type="ECO:0000256" key="7">
    <source>
        <dbReference type="SAM" id="MobiDB-lite"/>
    </source>
</evidence>
<gene>
    <name evidence="8" type="ORF">DNTS_032688</name>
</gene>
<comment type="subcellular location">
    <subcellularLocation>
        <location evidence="6">Synapse</location>
    </subcellularLocation>
</comment>
<comment type="similarity">
    <text evidence="1">Belongs to the complexin/synaphin family.</text>
</comment>
<dbReference type="Proteomes" id="UP000316079">
    <property type="component" value="Unassembled WGS sequence"/>
</dbReference>
<accession>A0A553MPX4</accession>
<dbReference type="GO" id="GO:0043195">
    <property type="term" value="C:terminal bouton"/>
    <property type="evidence" value="ECO:0007669"/>
    <property type="project" value="TreeGrafter"/>
</dbReference>
<keyword evidence="9" id="KW-1185">Reference proteome</keyword>
<evidence type="ECO:0000256" key="1">
    <source>
        <dbReference type="ARBA" id="ARBA00005396"/>
    </source>
</evidence>
<keyword evidence="4" id="KW-0532">Neurotransmitter transport</keyword>
<evidence type="ECO:0000256" key="5">
    <source>
        <dbReference type="ARBA" id="ARBA00023018"/>
    </source>
</evidence>
<dbReference type="OrthoDB" id="6159439at2759"/>